<proteinExistence type="predicted"/>
<dbReference type="Proteomes" id="UP001606134">
    <property type="component" value="Unassembled WGS sequence"/>
</dbReference>
<comment type="caution">
    <text evidence="1">The sequence shown here is derived from an EMBL/GenBank/DDBJ whole genome shotgun (WGS) entry which is preliminary data.</text>
</comment>
<gene>
    <name evidence="1" type="ORF">ACG04R_23270</name>
</gene>
<organism evidence="1 2">
    <name type="scientific">Pelomonas candidula</name>
    <dbReference type="NCBI Taxonomy" id="3299025"/>
    <lineage>
        <taxon>Bacteria</taxon>
        <taxon>Pseudomonadati</taxon>
        <taxon>Pseudomonadota</taxon>
        <taxon>Betaproteobacteria</taxon>
        <taxon>Burkholderiales</taxon>
        <taxon>Sphaerotilaceae</taxon>
        <taxon>Roseateles</taxon>
    </lineage>
</organism>
<accession>A0ABW7HIS9</accession>
<name>A0ABW7HIS9_9BURK</name>
<dbReference type="RefSeq" id="WP_394416013.1">
    <property type="nucleotide sequence ID" value="NZ_JBIGIC010000014.1"/>
</dbReference>
<keyword evidence="2" id="KW-1185">Reference proteome</keyword>
<reference evidence="1 2" key="1">
    <citation type="submission" date="2024-08" db="EMBL/GenBank/DDBJ databases">
        <authorList>
            <person name="Lu H."/>
        </authorList>
    </citation>
    <scope>NUCLEOTIDE SEQUENCE [LARGE SCALE GENOMIC DNA]</scope>
    <source>
        <strain evidence="1 2">BYS78W</strain>
    </source>
</reference>
<sequence length="158" mass="17252">MSDSAEASETVDLFTLSERAVTEARLLADLLAGPVSVQASALIDEGYVVPAPEALAHAAMVFRSIAEWRDLIPAIQSSDGAETPRVNVISALGSAVRNVPDQLDLGWASLWTQHVETSAIVRASLRIFERLNSGERELLEAQMRDAIAARRDDDVWRR</sequence>
<dbReference type="EMBL" id="JBIGIC010000014">
    <property type="protein sequence ID" value="MFG6489616.1"/>
    <property type="molecule type" value="Genomic_DNA"/>
</dbReference>
<protein>
    <submittedName>
        <fullName evidence="1">Uncharacterized protein</fullName>
    </submittedName>
</protein>
<evidence type="ECO:0000313" key="1">
    <source>
        <dbReference type="EMBL" id="MFG6489616.1"/>
    </source>
</evidence>
<evidence type="ECO:0000313" key="2">
    <source>
        <dbReference type="Proteomes" id="UP001606134"/>
    </source>
</evidence>